<evidence type="ECO:0000313" key="1">
    <source>
        <dbReference type="EMBL" id="QJB02917.1"/>
    </source>
</evidence>
<protein>
    <submittedName>
        <fullName evidence="1">Uncharacterized protein</fullName>
    </submittedName>
</protein>
<name>A0A6M3M591_9ZZZZ</name>
<organism evidence="1">
    <name type="scientific">viral metagenome</name>
    <dbReference type="NCBI Taxonomy" id="1070528"/>
    <lineage>
        <taxon>unclassified sequences</taxon>
        <taxon>metagenomes</taxon>
        <taxon>organismal metagenomes</taxon>
    </lineage>
</organism>
<proteinExistence type="predicted"/>
<sequence length="115" mass="13469">MSTFVFKPFNVLSDGRKLFLLFEEGKERRQCYEFCDPFLIQTNIRINHPVEEITFWGSPHKEFMHGIASARVSLEFECGIFSVRNDPIIMGVDIFDKLTVLDYISVINEKIKNEM</sequence>
<gene>
    <name evidence="1" type="ORF">MM171B01004_0016</name>
</gene>
<reference evidence="1" key="1">
    <citation type="submission" date="2020-03" db="EMBL/GenBank/DDBJ databases">
        <title>The deep terrestrial virosphere.</title>
        <authorList>
            <person name="Holmfeldt K."/>
            <person name="Nilsson E."/>
            <person name="Simone D."/>
            <person name="Lopez-Fernandez M."/>
            <person name="Wu X."/>
            <person name="de Brujin I."/>
            <person name="Lundin D."/>
            <person name="Andersson A."/>
            <person name="Bertilsson S."/>
            <person name="Dopson M."/>
        </authorList>
    </citation>
    <scope>NUCLEOTIDE SEQUENCE</scope>
    <source>
        <strain evidence="1">MM171B01004</strain>
    </source>
</reference>
<accession>A0A6M3M591</accession>
<dbReference type="EMBL" id="MT143814">
    <property type="protein sequence ID" value="QJB02917.1"/>
    <property type="molecule type" value="Genomic_DNA"/>
</dbReference>
<dbReference type="AlphaFoldDB" id="A0A6M3M591"/>